<reference evidence="2 3" key="1">
    <citation type="submission" date="2024-07" db="EMBL/GenBank/DDBJ databases">
        <title>Draft Genome Sequence of Ferrimicrobium acidiphilum Strain YE2023, Isolated from a Pulp of Bioleach Reactor.</title>
        <authorList>
            <person name="Elkina Y.A."/>
            <person name="Bulaeva A.G."/>
            <person name="Beletsky A.V."/>
            <person name="Mardanov A.V."/>
        </authorList>
    </citation>
    <scope>NUCLEOTIDE SEQUENCE [LARGE SCALE GENOMIC DNA]</scope>
    <source>
        <strain evidence="2 3">YE2023</strain>
    </source>
</reference>
<dbReference type="Proteomes" id="UP001560267">
    <property type="component" value="Unassembled WGS sequence"/>
</dbReference>
<feature type="domain" description="Amidohydrolase 3" evidence="1">
    <location>
        <begin position="170"/>
        <end position="385"/>
    </location>
</feature>
<keyword evidence="3" id="KW-1185">Reference proteome</keyword>
<name>A0ABV3Y0V8_9ACTN</name>
<protein>
    <submittedName>
        <fullName evidence="2">Amidohydrolase family protein</fullName>
    </submittedName>
</protein>
<dbReference type="SUPFAM" id="SSF51556">
    <property type="entry name" value="Metallo-dependent hydrolases"/>
    <property type="match status" value="1"/>
</dbReference>
<organism evidence="2 3">
    <name type="scientific">Ferrimicrobium acidiphilum</name>
    <dbReference type="NCBI Taxonomy" id="121039"/>
    <lineage>
        <taxon>Bacteria</taxon>
        <taxon>Bacillati</taxon>
        <taxon>Actinomycetota</taxon>
        <taxon>Acidimicrobiia</taxon>
        <taxon>Acidimicrobiales</taxon>
        <taxon>Acidimicrobiaceae</taxon>
        <taxon>Ferrimicrobium</taxon>
    </lineage>
</organism>
<evidence type="ECO:0000313" key="3">
    <source>
        <dbReference type="Proteomes" id="UP001560267"/>
    </source>
</evidence>
<gene>
    <name evidence="2" type="ORF">AB6A68_05035</name>
</gene>
<accession>A0ABV3Y0V8</accession>
<evidence type="ECO:0000313" key="2">
    <source>
        <dbReference type="EMBL" id="MEX6429202.1"/>
    </source>
</evidence>
<dbReference type="InterPro" id="IPR011059">
    <property type="entry name" value="Metal-dep_hydrolase_composite"/>
</dbReference>
<dbReference type="Gene3D" id="2.30.40.10">
    <property type="entry name" value="Urease, subunit C, domain 1"/>
    <property type="match status" value="1"/>
</dbReference>
<dbReference type="InterPro" id="IPR032466">
    <property type="entry name" value="Metal_Hydrolase"/>
</dbReference>
<dbReference type="PANTHER" id="PTHR32027:SF9">
    <property type="entry name" value="BLL3847 PROTEIN"/>
    <property type="match status" value="1"/>
</dbReference>
<dbReference type="InterPro" id="IPR052349">
    <property type="entry name" value="Metallo-hydrolase_Enzymes"/>
</dbReference>
<dbReference type="SUPFAM" id="SSF51338">
    <property type="entry name" value="Composite domain of metallo-dependent hydrolases"/>
    <property type="match status" value="1"/>
</dbReference>
<dbReference type="Gene3D" id="3.20.20.140">
    <property type="entry name" value="Metal-dependent hydrolases"/>
    <property type="match status" value="1"/>
</dbReference>
<dbReference type="EMBL" id="JBFSHR010000012">
    <property type="protein sequence ID" value="MEX6429202.1"/>
    <property type="molecule type" value="Genomic_DNA"/>
</dbReference>
<proteinExistence type="predicted"/>
<dbReference type="InterPro" id="IPR013108">
    <property type="entry name" value="Amidohydro_3"/>
</dbReference>
<comment type="caution">
    <text evidence="2">The sequence shown here is derived from an EMBL/GenBank/DDBJ whole genome shotgun (WGS) entry which is preliminary data.</text>
</comment>
<sequence>MSAPAEVAHPRLILRGGNLADGSRCDIAIEQDTGLIVEVGGLTINVNDTVESCEGMMILPAPVEPHAHLDKALLANRSDVPINQSGDLISAISITNSVTFDPLDTNNRARAALLTLVRNGATTVRTHVDVREPIGIRSLEVLLSLANEFRSSGLADIQITCLLGSQVTGSLGHANRRLLESALAAGANVVGGCPYLDSNPYAATELLLRAAQEAGIPCDFHTDETLDPSVLTVIDLIKAVERLHFDQGVSASHCVSLGVQSEQVQRSVADRLAELKISVITLPQTNLSLQSRRIASAPPRAMAPTAHLASVGVNVAAGADNVRDPFCPIGRLDPVETASLMVLAAHRDPQQAWEHCSTNARIAIGAPEIRIQPGYPAELVAIKGTSLTDVIASGSQERIVIHNGHVISRTRVVSEISYPKP</sequence>
<dbReference type="PANTHER" id="PTHR32027">
    <property type="entry name" value="CYTOSINE DEAMINASE"/>
    <property type="match status" value="1"/>
</dbReference>
<dbReference type="Pfam" id="PF07969">
    <property type="entry name" value="Amidohydro_3"/>
    <property type="match status" value="1"/>
</dbReference>
<evidence type="ECO:0000259" key="1">
    <source>
        <dbReference type="Pfam" id="PF07969"/>
    </source>
</evidence>